<evidence type="ECO:0000313" key="3">
    <source>
        <dbReference type="Proteomes" id="UP000293300"/>
    </source>
</evidence>
<name>A0A4Q9YW84_9FLAO</name>
<reference evidence="2 3" key="1">
    <citation type="submission" date="2019-02" db="EMBL/GenBank/DDBJ databases">
        <title>Flavobacterium sp. RD-2-33 isolated from forest soil.</title>
        <authorList>
            <person name="Chaudhary D.K."/>
        </authorList>
    </citation>
    <scope>NUCLEOTIDE SEQUENCE [LARGE SCALE GENOMIC DNA]</scope>
    <source>
        <strain evidence="2 3">RD-2-33</strain>
    </source>
</reference>
<feature type="transmembrane region" description="Helical" evidence="1">
    <location>
        <begin position="58"/>
        <end position="76"/>
    </location>
</feature>
<evidence type="ECO:0000256" key="1">
    <source>
        <dbReference type="SAM" id="Phobius"/>
    </source>
</evidence>
<keyword evidence="3" id="KW-1185">Reference proteome</keyword>
<sequence length="150" mass="17701">METIFLNAEDHKLEYFNTIGLLFQNHVYLNKNDELLEFDIKEIKRIYFRKQRDLKDNYCLFILSAVLAGATLYLGSYLSQNYKLPILIISGLLLLFSFLKKSYHYEIFLMTANHNFTAIEVNEANKDQACELISHTKRKMKKMKLYQQAG</sequence>
<proteinExistence type="predicted"/>
<comment type="caution">
    <text evidence="2">The sequence shown here is derived from an EMBL/GenBank/DDBJ whole genome shotgun (WGS) entry which is preliminary data.</text>
</comment>
<feature type="transmembrane region" description="Helical" evidence="1">
    <location>
        <begin position="82"/>
        <end position="99"/>
    </location>
</feature>
<keyword evidence="1" id="KW-0812">Transmembrane</keyword>
<dbReference type="RefSeq" id="WP_131476524.1">
    <property type="nucleotide sequence ID" value="NZ_SJPE01000012.1"/>
</dbReference>
<dbReference type="AlphaFoldDB" id="A0A4Q9YW84"/>
<evidence type="ECO:0000313" key="2">
    <source>
        <dbReference type="EMBL" id="TBX67036.1"/>
    </source>
</evidence>
<gene>
    <name evidence="2" type="ORF">EZL74_10280</name>
</gene>
<dbReference type="EMBL" id="SJPE01000012">
    <property type="protein sequence ID" value="TBX67036.1"/>
    <property type="molecule type" value="Genomic_DNA"/>
</dbReference>
<organism evidence="2 3">
    <name type="scientific">Flavobacterium silvisoli</name>
    <dbReference type="NCBI Taxonomy" id="2529433"/>
    <lineage>
        <taxon>Bacteria</taxon>
        <taxon>Pseudomonadati</taxon>
        <taxon>Bacteroidota</taxon>
        <taxon>Flavobacteriia</taxon>
        <taxon>Flavobacteriales</taxon>
        <taxon>Flavobacteriaceae</taxon>
        <taxon>Flavobacterium</taxon>
    </lineage>
</organism>
<dbReference type="Proteomes" id="UP000293300">
    <property type="component" value="Unassembled WGS sequence"/>
</dbReference>
<keyword evidence="1" id="KW-0472">Membrane</keyword>
<keyword evidence="1" id="KW-1133">Transmembrane helix</keyword>
<protein>
    <submittedName>
        <fullName evidence="2">Uncharacterized protein</fullName>
    </submittedName>
</protein>
<accession>A0A4Q9YW84</accession>